<dbReference type="KEGG" id="foc:113205697"/>
<dbReference type="AlphaFoldDB" id="A0A6J1S980"/>
<dbReference type="Pfam" id="PF08205">
    <property type="entry name" value="C2-set_2"/>
    <property type="match status" value="1"/>
</dbReference>
<evidence type="ECO:0000259" key="4">
    <source>
        <dbReference type="PROSITE" id="PS50835"/>
    </source>
</evidence>
<keyword evidence="3" id="KW-1015">Disulfide bond</keyword>
<dbReference type="FunFam" id="2.60.40.10:FF:000437">
    <property type="entry name" value="Beat-IIIc, isoform A"/>
    <property type="match status" value="1"/>
</dbReference>
<dbReference type="InterPro" id="IPR013162">
    <property type="entry name" value="CD80_C2-set"/>
</dbReference>
<evidence type="ECO:0000313" key="6">
    <source>
        <dbReference type="RefSeq" id="XP_026277193.1"/>
    </source>
</evidence>
<dbReference type="GeneID" id="113205697"/>
<dbReference type="PANTHER" id="PTHR21261">
    <property type="entry name" value="BEAT PROTEIN"/>
    <property type="match status" value="1"/>
</dbReference>
<keyword evidence="2" id="KW-0472">Membrane</keyword>
<dbReference type="InterPro" id="IPR036179">
    <property type="entry name" value="Ig-like_dom_sf"/>
</dbReference>
<sequence length="267" mass="29217">MSIPDAVAQGSTVTLRCDYDLEGQPLYSIKWFRGESEFYQYVPKEIPASKVFDVDGVKIKVDVSRSDANRVTLQDLGRQPPAYYRCEVSADAPTFHTGLQTGLLSVVVPPQRPPTIAVDKHRFTTGDHIRANCSVGPSFPAPNITWLVDDMPLSNLVGDFDESVLHEHAAGLDDERLQTLRATLRITGDRNKMVLGCQASLYSVYRQRSASVLLVSEGAPKPAPVRKAATSGASRTSGSGLSLFPLQFLTSRTSLVSFFGAVLVFRR</sequence>
<dbReference type="Gene3D" id="2.60.40.10">
    <property type="entry name" value="Immunoglobulins"/>
    <property type="match status" value="2"/>
</dbReference>
<dbReference type="OrthoDB" id="6343941at2759"/>
<dbReference type="PROSITE" id="PS50835">
    <property type="entry name" value="IG_LIKE"/>
    <property type="match status" value="2"/>
</dbReference>
<proteinExistence type="predicted"/>
<feature type="domain" description="Ig-like" evidence="4">
    <location>
        <begin position="1"/>
        <end position="96"/>
    </location>
</feature>
<name>A0A6J1S980_FRAOC</name>
<dbReference type="Pfam" id="PF07686">
    <property type="entry name" value="V-set"/>
    <property type="match status" value="1"/>
</dbReference>
<evidence type="ECO:0000256" key="1">
    <source>
        <dbReference type="ARBA" id="ARBA00022692"/>
    </source>
</evidence>
<dbReference type="InterPro" id="IPR013783">
    <property type="entry name" value="Ig-like_fold"/>
</dbReference>
<gene>
    <name evidence="6" type="primary">LOC113205697</name>
</gene>
<dbReference type="SUPFAM" id="SSF48726">
    <property type="entry name" value="Immunoglobulin"/>
    <property type="match status" value="2"/>
</dbReference>
<evidence type="ECO:0000256" key="2">
    <source>
        <dbReference type="ARBA" id="ARBA00022989"/>
    </source>
</evidence>
<keyword evidence="5" id="KW-1185">Reference proteome</keyword>
<keyword evidence="2" id="KW-1133">Transmembrane helix</keyword>
<dbReference type="InterPro" id="IPR007110">
    <property type="entry name" value="Ig-like_dom"/>
</dbReference>
<evidence type="ECO:0000256" key="3">
    <source>
        <dbReference type="ARBA" id="ARBA00023157"/>
    </source>
</evidence>
<reference evidence="6" key="1">
    <citation type="submission" date="2025-08" db="UniProtKB">
        <authorList>
            <consortium name="RefSeq"/>
        </authorList>
    </citation>
    <scope>IDENTIFICATION</scope>
    <source>
        <tissue evidence="6">Whole organism</tissue>
    </source>
</reference>
<protein>
    <submittedName>
        <fullName evidence="6">Uncharacterized protein LOC113205697</fullName>
    </submittedName>
</protein>
<dbReference type="InterPro" id="IPR013106">
    <property type="entry name" value="Ig_V-set"/>
</dbReference>
<accession>A0A6J1S980</accession>
<evidence type="ECO:0000313" key="5">
    <source>
        <dbReference type="Proteomes" id="UP000504606"/>
    </source>
</evidence>
<dbReference type="RefSeq" id="XP_026277193.1">
    <property type="nucleotide sequence ID" value="XM_026421408.2"/>
</dbReference>
<feature type="domain" description="Ig-like" evidence="4">
    <location>
        <begin position="114"/>
        <end position="211"/>
    </location>
</feature>
<dbReference type="PANTHER" id="PTHR21261:SF17">
    <property type="entry name" value="BEAT VI"/>
    <property type="match status" value="1"/>
</dbReference>
<keyword evidence="1" id="KW-0812">Transmembrane</keyword>
<dbReference type="Proteomes" id="UP000504606">
    <property type="component" value="Unplaced"/>
</dbReference>
<organism evidence="5 6">
    <name type="scientific">Frankliniella occidentalis</name>
    <name type="common">Western flower thrips</name>
    <name type="synonym">Euthrips occidentalis</name>
    <dbReference type="NCBI Taxonomy" id="133901"/>
    <lineage>
        <taxon>Eukaryota</taxon>
        <taxon>Metazoa</taxon>
        <taxon>Ecdysozoa</taxon>
        <taxon>Arthropoda</taxon>
        <taxon>Hexapoda</taxon>
        <taxon>Insecta</taxon>
        <taxon>Pterygota</taxon>
        <taxon>Neoptera</taxon>
        <taxon>Paraneoptera</taxon>
        <taxon>Thysanoptera</taxon>
        <taxon>Terebrantia</taxon>
        <taxon>Thripoidea</taxon>
        <taxon>Thripidae</taxon>
        <taxon>Frankliniella</taxon>
    </lineage>
</organism>